<proteinExistence type="predicted"/>
<comment type="caution">
    <text evidence="1">The sequence shown here is derived from an EMBL/GenBank/DDBJ whole genome shotgun (WGS) entry which is preliminary data.</text>
</comment>
<name>A0ACB7RQ01_HYAAI</name>
<protein>
    <submittedName>
        <fullName evidence="1">Uncharacterized protein</fullName>
    </submittedName>
</protein>
<reference evidence="1" key="1">
    <citation type="submission" date="2020-05" db="EMBL/GenBank/DDBJ databases">
        <title>Large-scale comparative analyses of tick genomes elucidate their genetic diversity and vector capacities.</title>
        <authorList>
            <person name="Jia N."/>
            <person name="Wang J."/>
            <person name="Shi W."/>
            <person name="Du L."/>
            <person name="Sun Y."/>
            <person name="Zhan W."/>
            <person name="Jiang J."/>
            <person name="Wang Q."/>
            <person name="Zhang B."/>
            <person name="Ji P."/>
            <person name="Sakyi L.B."/>
            <person name="Cui X."/>
            <person name="Yuan T."/>
            <person name="Jiang B."/>
            <person name="Yang W."/>
            <person name="Lam T.T.-Y."/>
            <person name="Chang Q."/>
            <person name="Ding S."/>
            <person name="Wang X."/>
            <person name="Zhu J."/>
            <person name="Ruan X."/>
            <person name="Zhao L."/>
            <person name="Wei J."/>
            <person name="Que T."/>
            <person name="Du C."/>
            <person name="Cheng J."/>
            <person name="Dai P."/>
            <person name="Han X."/>
            <person name="Huang E."/>
            <person name="Gao Y."/>
            <person name="Liu J."/>
            <person name="Shao H."/>
            <person name="Ye R."/>
            <person name="Li L."/>
            <person name="Wei W."/>
            <person name="Wang X."/>
            <person name="Wang C."/>
            <person name="Yang T."/>
            <person name="Huo Q."/>
            <person name="Li W."/>
            <person name="Guo W."/>
            <person name="Chen H."/>
            <person name="Zhou L."/>
            <person name="Ni X."/>
            <person name="Tian J."/>
            <person name="Zhou Y."/>
            <person name="Sheng Y."/>
            <person name="Liu T."/>
            <person name="Pan Y."/>
            <person name="Xia L."/>
            <person name="Li J."/>
            <person name="Zhao F."/>
            <person name="Cao W."/>
        </authorList>
    </citation>
    <scope>NUCLEOTIDE SEQUENCE</scope>
    <source>
        <strain evidence="1">Hyas-2018</strain>
    </source>
</reference>
<evidence type="ECO:0000313" key="1">
    <source>
        <dbReference type="EMBL" id="KAH6925052.1"/>
    </source>
</evidence>
<dbReference type="Proteomes" id="UP000821845">
    <property type="component" value="Chromosome 7"/>
</dbReference>
<accession>A0ACB7RQ01</accession>
<dbReference type="EMBL" id="CM023487">
    <property type="protein sequence ID" value="KAH6925052.1"/>
    <property type="molecule type" value="Genomic_DNA"/>
</dbReference>
<sequence length="528" mass="60080">MGVHPLLAAIILVLRFVYGTDASDGEETRAAWVGLDAKTQNLLILDGEPQEADFQTDSKYIPIAWGNFRNDINETGWSRLQIESNGHVQDDLQAYAAGVLEANLTRQVMEYQWTNLFGMYCENQTTYCHKLTRFLTENVKYTQEQGHRLRNDDPFWNMMHLLLKQMAGLSDVFENEELNASNELTGAPRVFYMNTIGDLQDLEIVLGRERDFYSLQRTLACSALVKVVGDFRDVYITDTTWLLYRAMLRIEKHYIFPWHRTAANTGPASAPVLNAVHHPRAAVVSEDRALARQHLRHAGMLLSTVPRWQHRNRYSLSWPGTPPGRVLERPRNLRSKSQPITPLRTAQVPQLRNRRSLFQPVPRTLAPEASGHRIPLTLPRSSLLRTLPQDIVPGHTWTMSSYPGMILSYDCFYLTSAGLAITETQLSNSNHDLFKLIKPTGSVLGEFRETVACRLSTTSEEWVRTVAQQNSGTSNNQVMVLDYKRFSPGTPIVKGTLWLYEQMPGITQAADVSDLLREKRYWASYNVA</sequence>
<organism evidence="1 2">
    <name type="scientific">Hyalomma asiaticum</name>
    <name type="common">Tick</name>
    <dbReference type="NCBI Taxonomy" id="266040"/>
    <lineage>
        <taxon>Eukaryota</taxon>
        <taxon>Metazoa</taxon>
        <taxon>Ecdysozoa</taxon>
        <taxon>Arthropoda</taxon>
        <taxon>Chelicerata</taxon>
        <taxon>Arachnida</taxon>
        <taxon>Acari</taxon>
        <taxon>Parasitiformes</taxon>
        <taxon>Ixodida</taxon>
        <taxon>Ixodoidea</taxon>
        <taxon>Ixodidae</taxon>
        <taxon>Hyalomminae</taxon>
        <taxon>Hyalomma</taxon>
    </lineage>
</organism>
<gene>
    <name evidence="1" type="ORF">HPB50_000212</name>
</gene>
<evidence type="ECO:0000313" key="2">
    <source>
        <dbReference type="Proteomes" id="UP000821845"/>
    </source>
</evidence>
<keyword evidence="2" id="KW-1185">Reference proteome</keyword>